<organism evidence="1 2">
    <name type="scientific">Trichinella spiralis</name>
    <name type="common">Trichina worm</name>
    <dbReference type="NCBI Taxonomy" id="6334"/>
    <lineage>
        <taxon>Eukaryota</taxon>
        <taxon>Metazoa</taxon>
        <taxon>Ecdysozoa</taxon>
        <taxon>Nematoda</taxon>
        <taxon>Enoplea</taxon>
        <taxon>Dorylaimia</taxon>
        <taxon>Trichinellida</taxon>
        <taxon>Trichinellidae</taxon>
        <taxon>Trichinella</taxon>
    </lineage>
</organism>
<dbReference type="InParanoid" id="E5T673"/>
<protein>
    <submittedName>
        <fullName evidence="1">Uncharacterized protein</fullName>
    </submittedName>
</protein>
<proteinExistence type="predicted"/>
<comment type="caution">
    <text evidence="1">The sequence shown here is derived from an EMBL/GenBank/DDBJ whole genome shotgun (WGS) entry which is preliminary data.</text>
</comment>
<dbReference type="Proteomes" id="UP000054776">
    <property type="component" value="Unassembled WGS sequence"/>
</dbReference>
<dbReference type="AlphaFoldDB" id="E5T673"/>
<accession>E5T673</accession>
<dbReference type="OrthoDB" id="5919521at2759"/>
<dbReference type="RefSeq" id="XP_003368817.1">
    <property type="nucleotide sequence ID" value="XM_003368769.1"/>
</dbReference>
<keyword evidence="2" id="KW-1185">Reference proteome</keyword>
<reference evidence="1 2" key="1">
    <citation type="submission" date="2015-01" db="EMBL/GenBank/DDBJ databases">
        <title>Evolution of Trichinella species and genotypes.</title>
        <authorList>
            <person name="Korhonen P.K."/>
            <person name="Edoardo P."/>
            <person name="Giuseppe L.R."/>
            <person name="Gasser R.B."/>
        </authorList>
    </citation>
    <scope>NUCLEOTIDE SEQUENCE [LARGE SCALE GENOMIC DNA]</scope>
    <source>
        <strain evidence="1">ISS3</strain>
    </source>
</reference>
<gene>
    <name evidence="1" type="ORF">T01_10705</name>
</gene>
<evidence type="ECO:0000313" key="2">
    <source>
        <dbReference type="Proteomes" id="UP000054776"/>
    </source>
</evidence>
<name>E5T673_TRISP</name>
<dbReference type="EMBL" id="JYDH01000052">
    <property type="protein sequence ID" value="KRY35610.1"/>
    <property type="molecule type" value="Genomic_DNA"/>
</dbReference>
<sequence length="157" mass="17655">MPGHALPHCVGEPVLYLLYPDFSFANGWCYESSVHCVRTQYSPPLRHTPLASRHQEIASCQKRSGTSAGTGSTESLSRQLIRRRNDGSGYRIDHKLQVGAQSRRLPITEIHVDAVQQVLQKQARKRTTIERIRLHRRAIVSLDLPRGAASVLTTQLH</sequence>
<dbReference type="HOGENOM" id="CLU_161600_0_0_1"/>
<dbReference type="KEGG" id="tsp:Tsp_14782"/>
<evidence type="ECO:0000313" key="1">
    <source>
        <dbReference type="EMBL" id="KRY35610.1"/>
    </source>
</evidence>